<protein>
    <submittedName>
        <fullName evidence="2">Uncharacterized protein</fullName>
    </submittedName>
</protein>
<gene>
    <name evidence="2" type="ORF">CBM2594_B30331</name>
</gene>
<organism evidence="2 3">
    <name type="scientific">Cupriavidus taiwanensis</name>
    <dbReference type="NCBI Taxonomy" id="164546"/>
    <lineage>
        <taxon>Bacteria</taxon>
        <taxon>Pseudomonadati</taxon>
        <taxon>Pseudomonadota</taxon>
        <taxon>Betaproteobacteria</taxon>
        <taxon>Burkholderiales</taxon>
        <taxon>Burkholderiaceae</taxon>
        <taxon>Cupriavidus</taxon>
    </lineage>
</organism>
<evidence type="ECO:0000256" key="1">
    <source>
        <dbReference type="SAM" id="MobiDB-lite"/>
    </source>
</evidence>
<reference evidence="2 3" key="1">
    <citation type="submission" date="2018-01" db="EMBL/GenBank/DDBJ databases">
        <authorList>
            <person name="Clerissi C."/>
        </authorList>
    </citation>
    <scope>NUCLEOTIDE SEQUENCE [LARGE SCALE GENOMIC DNA]</scope>
    <source>
        <strain evidence="2">Cupriavidus taiwanensis STM 6021</strain>
    </source>
</reference>
<feature type="region of interest" description="Disordered" evidence="1">
    <location>
        <begin position="44"/>
        <end position="66"/>
    </location>
</feature>
<dbReference type="EMBL" id="LT978514">
    <property type="protein sequence ID" value="SPC22481.1"/>
    <property type="molecule type" value="Genomic_DNA"/>
</dbReference>
<accession>A0A7Z7NNR2</accession>
<evidence type="ECO:0000313" key="3">
    <source>
        <dbReference type="Proteomes" id="UP000257139"/>
    </source>
</evidence>
<dbReference type="AlphaFoldDB" id="A0A7Z7NNR2"/>
<name>A0A7Z7NNR2_9BURK</name>
<sequence>MPAPSPLTSILRQKTKGGFHAAIPGFPRRQAMLRRLVACAGLPRPADPLRPVHGVTPPTAASLPTPPARRLIQAGSAAAQGVRR</sequence>
<evidence type="ECO:0000313" key="2">
    <source>
        <dbReference type="EMBL" id="SPC22481.1"/>
    </source>
</evidence>
<proteinExistence type="predicted"/>
<dbReference type="Proteomes" id="UP000257139">
    <property type="component" value="Chromosome CBM2594_b"/>
</dbReference>